<evidence type="ECO:0000313" key="3">
    <source>
        <dbReference type="Proteomes" id="UP000007015"/>
    </source>
</evidence>
<feature type="compositionally biased region" description="Pro residues" evidence="1">
    <location>
        <begin position="1"/>
        <end position="11"/>
    </location>
</feature>
<dbReference type="Gramene" id="BGIOSGA012665-TA">
    <property type="protein sequence ID" value="BGIOSGA012665-PA"/>
    <property type="gene ID" value="BGIOSGA012665"/>
</dbReference>
<feature type="region of interest" description="Disordered" evidence="1">
    <location>
        <begin position="1"/>
        <end position="35"/>
    </location>
</feature>
<dbReference type="Proteomes" id="UP000007015">
    <property type="component" value="Chromosome 3"/>
</dbReference>
<feature type="compositionally biased region" description="Low complexity" evidence="1">
    <location>
        <begin position="69"/>
        <end position="78"/>
    </location>
</feature>
<dbReference type="EMBL" id="CM000128">
    <property type="protein sequence ID" value="EEC75303.1"/>
    <property type="molecule type" value="Genomic_DNA"/>
</dbReference>
<proteinExistence type="predicted"/>
<accession>B8APW4</accession>
<dbReference type="AlphaFoldDB" id="B8APW4"/>
<dbReference type="HOGENOM" id="CLU_1941568_0_0_1"/>
<reference evidence="2 3" key="1">
    <citation type="journal article" date="2005" name="PLoS Biol.">
        <title>The genomes of Oryza sativa: a history of duplications.</title>
        <authorList>
            <person name="Yu J."/>
            <person name="Wang J."/>
            <person name="Lin W."/>
            <person name="Li S."/>
            <person name="Li H."/>
            <person name="Zhou J."/>
            <person name="Ni P."/>
            <person name="Dong W."/>
            <person name="Hu S."/>
            <person name="Zeng C."/>
            <person name="Zhang J."/>
            <person name="Zhang Y."/>
            <person name="Li R."/>
            <person name="Xu Z."/>
            <person name="Li S."/>
            <person name="Li X."/>
            <person name="Zheng H."/>
            <person name="Cong L."/>
            <person name="Lin L."/>
            <person name="Yin J."/>
            <person name="Geng J."/>
            <person name="Li G."/>
            <person name="Shi J."/>
            <person name="Liu J."/>
            <person name="Lv H."/>
            <person name="Li J."/>
            <person name="Wang J."/>
            <person name="Deng Y."/>
            <person name="Ran L."/>
            <person name="Shi X."/>
            <person name="Wang X."/>
            <person name="Wu Q."/>
            <person name="Li C."/>
            <person name="Ren X."/>
            <person name="Wang J."/>
            <person name="Wang X."/>
            <person name="Li D."/>
            <person name="Liu D."/>
            <person name="Zhang X."/>
            <person name="Ji Z."/>
            <person name="Zhao W."/>
            <person name="Sun Y."/>
            <person name="Zhang Z."/>
            <person name="Bao J."/>
            <person name="Han Y."/>
            <person name="Dong L."/>
            <person name="Ji J."/>
            <person name="Chen P."/>
            <person name="Wu S."/>
            <person name="Liu J."/>
            <person name="Xiao Y."/>
            <person name="Bu D."/>
            <person name="Tan J."/>
            <person name="Yang L."/>
            <person name="Ye C."/>
            <person name="Zhang J."/>
            <person name="Xu J."/>
            <person name="Zhou Y."/>
            <person name="Yu Y."/>
            <person name="Zhang B."/>
            <person name="Zhuang S."/>
            <person name="Wei H."/>
            <person name="Liu B."/>
            <person name="Lei M."/>
            <person name="Yu H."/>
            <person name="Li Y."/>
            <person name="Xu H."/>
            <person name="Wei S."/>
            <person name="He X."/>
            <person name="Fang L."/>
            <person name="Zhang Z."/>
            <person name="Zhang Y."/>
            <person name="Huang X."/>
            <person name="Su Z."/>
            <person name="Tong W."/>
            <person name="Li J."/>
            <person name="Tong Z."/>
            <person name="Li S."/>
            <person name="Ye J."/>
            <person name="Wang L."/>
            <person name="Fang L."/>
            <person name="Lei T."/>
            <person name="Chen C."/>
            <person name="Chen H."/>
            <person name="Xu Z."/>
            <person name="Li H."/>
            <person name="Huang H."/>
            <person name="Zhang F."/>
            <person name="Xu H."/>
            <person name="Li N."/>
            <person name="Zhao C."/>
            <person name="Li S."/>
            <person name="Dong L."/>
            <person name="Huang Y."/>
            <person name="Li L."/>
            <person name="Xi Y."/>
            <person name="Qi Q."/>
            <person name="Li W."/>
            <person name="Zhang B."/>
            <person name="Hu W."/>
            <person name="Zhang Y."/>
            <person name="Tian X."/>
            <person name="Jiao Y."/>
            <person name="Liang X."/>
            <person name="Jin J."/>
            <person name="Gao L."/>
            <person name="Zheng W."/>
            <person name="Hao B."/>
            <person name="Liu S."/>
            <person name="Wang W."/>
            <person name="Yuan L."/>
            <person name="Cao M."/>
            <person name="McDermott J."/>
            <person name="Samudrala R."/>
            <person name="Wang J."/>
            <person name="Wong G.K."/>
            <person name="Yang H."/>
        </authorList>
    </citation>
    <scope>NUCLEOTIDE SEQUENCE [LARGE SCALE GENOMIC DNA]</scope>
    <source>
        <strain evidence="3">cv. 93-11</strain>
    </source>
</reference>
<feature type="region of interest" description="Disordered" evidence="1">
    <location>
        <begin position="62"/>
        <end position="93"/>
    </location>
</feature>
<sequence>MPAPPRRPPPAATTSPPRSSTSAPPSPPLTSGRRPTWWWAGVPGLGLVSLLPVAPALAHHGRGEQDVLGLRSSASSKGGSPGNGGGVGAMSAPPPWPAMVGELLTIGEQTVGLLRIAESGKEDLELGFGWLWAAVFLFHFFH</sequence>
<organism evidence="2 3">
    <name type="scientific">Oryza sativa subsp. indica</name>
    <name type="common">Rice</name>
    <dbReference type="NCBI Taxonomy" id="39946"/>
    <lineage>
        <taxon>Eukaryota</taxon>
        <taxon>Viridiplantae</taxon>
        <taxon>Streptophyta</taxon>
        <taxon>Embryophyta</taxon>
        <taxon>Tracheophyta</taxon>
        <taxon>Spermatophyta</taxon>
        <taxon>Magnoliopsida</taxon>
        <taxon>Liliopsida</taxon>
        <taxon>Poales</taxon>
        <taxon>Poaceae</taxon>
        <taxon>BOP clade</taxon>
        <taxon>Oryzoideae</taxon>
        <taxon>Oryzeae</taxon>
        <taxon>Oryzinae</taxon>
        <taxon>Oryza</taxon>
        <taxon>Oryza sativa</taxon>
    </lineage>
</organism>
<name>B8APW4_ORYSI</name>
<gene>
    <name evidence="2" type="ORF">OsI_11663</name>
</gene>
<protein>
    <submittedName>
        <fullName evidence="2">Uncharacterized protein</fullName>
    </submittedName>
</protein>
<evidence type="ECO:0000313" key="2">
    <source>
        <dbReference type="EMBL" id="EEC75303.1"/>
    </source>
</evidence>
<feature type="compositionally biased region" description="Gly residues" evidence="1">
    <location>
        <begin position="79"/>
        <end position="88"/>
    </location>
</feature>
<evidence type="ECO:0000256" key="1">
    <source>
        <dbReference type="SAM" id="MobiDB-lite"/>
    </source>
</evidence>
<feature type="compositionally biased region" description="Low complexity" evidence="1">
    <location>
        <begin position="12"/>
        <end position="23"/>
    </location>
</feature>
<keyword evidence="3" id="KW-1185">Reference proteome</keyword>